<evidence type="ECO:0000313" key="4">
    <source>
        <dbReference type="EMBL" id="PGH08994.1"/>
    </source>
</evidence>
<evidence type="ECO:0000313" key="5">
    <source>
        <dbReference type="Proteomes" id="UP000223968"/>
    </source>
</evidence>
<dbReference type="Proteomes" id="UP000223968">
    <property type="component" value="Unassembled WGS sequence"/>
</dbReference>
<keyword evidence="5" id="KW-1185">Reference proteome</keyword>
<proteinExistence type="predicted"/>
<keyword evidence="1" id="KW-0479">Metal-binding</keyword>
<dbReference type="OrthoDB" id="1918685at2759"/>
<protein>
    <recommendedName>
        <fullName evidence="3">C3H1-type domain-containing protein</fullName>
    </recommendedName>
</protein>
<dbReference type="EMBL" id="PDNB01000096">
    <property type="protein sequence ID" value="PGH08994.1"/>
    <property type="molecule type" value="Genomic_DNA"/>
</dbReference>
<organism evidence="4 5">
    <name type="scientific">Helicocarpus griseus UAMH5409</name>
    <dbReference type="NCBI Taxonomy" id="1447875"/>
    <lineage>
        <taxon>Eukaryota</taxon>
        <taxon>Fungi</taxon>
        <taxon>Dikarya</taxon>
        <taxon>Ascomycota</taxon>
        <taxon>Pezizomycotina</taxon>
        <taxon>Eurotiomycetes</taxon>
        <taxon>Eurotiomycetidae</taxon>
        <taxon>Onygenales</taxon>
        <taxon>Ajellomycetaceae</taxon>
        <taxon>Helicocarpus</taxon>
    </lineage>
</organism>
<gene>
    <name evidence="4" type="ORF">AJ79_05789</name>
</gene>
<feature type="region of interest" description="Disordered" evidence="2">
    <location>
        <begin position="1"/>
        <end position="63"/>
    </location>
</feature>
<reference evidence="4 5" key="1">
    <citation type="submission" date="2017-10" db="EMBL/GenBank/DDBJ databases">
        <title>Comparative genomics in systemic dimorphic fungi from Ajellomycetaceae.</title>
        <authorList>
            <person name="Munoz J.F."/>
            <person name="Mcewen J.G."/>
            <person name="Clay O.K."/>
            <person name="Cuomo C.A."/>
        </authorList>
    </citation>
    <scope>NUCLEOTIDE SEQUENCE [LARGE SCALE GENOMIC DNA]</scope>
    <source>
        <strain evidence="4 5">UAMH5409</strain>
    </source>
</reference>
<feature type="domain" description="C3H1-type" evidence="3">
    <location>
        <begin position="209"/>
        <end position="238"/>
    </location>
</feature>
<feature type="compositionally biased region" description="Polar residues" evidence="2">
    <location>
        <begin position="164"/>
        <end position="206"/>
    </location>
</feature>
<feature type="region of interest" description="Disordered" evidence="2">
    <location>
        <begin position="243"/>
        <end position="281"/>
    </location>
</feature>
<evidence type="ECO:0000259" key="3">
    <source>
        <dbReference type="PROSITE" id="PS50103"/>
    </source>
</evidence>
<name>A0A2B7XBG9_9EURO</name>
<keyword evidence="1" id="KW-0863">Zinc-finger</keyword>
<sequence length="281" mass="31362">MADWNSPFLRPGAPARLDSPGPIPEEYSTGYHQKNQNAMAIPKRESESITAAGHSHLRPQAAQAGLRAQVYQPLMARQSNVAQTVPHGAILPSFLAFPEEDMTDGDGQGTVDGRHQMQQTESRFLQLLPQRAETQHLHNNENRQPARFPSPLEVARLPQTQQLLQASRPQSQPHIRPRSQGQQRGNTPRPVQQTEPRPTTANSKNGKPSVKHLTCWWWSEKGECRYSEQECLYAHHRTGKVADAPRQVKPGEPPVAGKSLERALKEVASGRTQSEPEREMG</sequence>
<evidence type="ECO:0000256" key="1">
    <source>
        <dbReference type="PROSITE-ProRule" id="PRU00723"/>
    </source>
</evidence>
<keyword evidence="1" id="KW-0862">Zinc</keyword>
<feature type="zinc finger region" description="C3H1-type" evidence="1">
    <location>
        <begin position="209"/>
        <end position="238"/>
    </location>
</feature>
<dbReference type="GO" id="GO:0008270">
    <property type="term" value="F:zinc ion binding"/>
    <property type="evidence" value="ECO:0007669"/>
    <property type="project" value="UniProtKB-KW"/>
</dbReference>
<dbReference type="PROSITE" id="PS50103">
    <property type="entry name" value="ZF_C3H1"/>
    <property type="match status" value="1"/>
</dbReference>
<feature type="non-terminal residue" evidence="4">
    <location>
        <position position="281"/>
    </location>
</feature>
<accession>A0A2B7XBG9</accession>
<feature type="region of interest" description="Disordered" evidence="2">
    <location>
        <begin position="164"/>
        <end position="209"/>
    </location>
</feature>
<dbReference type="InterPro" id="IPR000571">
    <property type="entry name" value="Znf_CCCH"/>
</dbReference>
<evidence type="ECO:0000256" key="2">
    <source>
        <dbReference type="SAM" id="MobiDB-lite"/>
    </source>
</evidence>
<comment type="caution">
    <text evidence="4">The sequence shown here is derived from an EMBL/GenBank/DDBJ whole genome shotgun (WGS) entry which is preliminary data.</text>
</comment>
<dbReference type="AlphaFoldDB" id="A0A2B7XBG9"/>